<organism evidence="4 5">
    <name type="scientific">Mycolicibacterium goodii</name>
    <name type="common">Mycobacterium goodii</name>
    <dbReference type="NCBI Taxonomy" id="134601"/>
    <lineage>
        <taxon>Bacteria</taxon>
        <taxon>Bacillati</taxon>
        <taxon>Actinomycetota</taxon>
        <taxon>Actinomycetes</taxon>
        <taxon>Mycobacteriales</taxon>
        <taxon>Mycobacteriaceae</taxon>
        <taxon>Mycolicibacterium</taxon>
    </lineage>
</organism>
<reference evidence="4 5" key="1">
    <citation type="submission" date="2021-05" db="EMBL/GenBank/DDBJ databases">
        <title>Draft Genome Sequences of Clinical Respiratory Isolates of Mycobacterium goodii Recovered in Ireland.</title>
        <authorList>
            <person name="Flanagan P.R."/>
            <person name="Mok S."/>
            <person name="Roycroft E."/>
            <person name="Rogers T.R."/>
            <person name="Fitzgibbon M."/>
        </authorList>
    </citation>
    <scope>NUCLEOTIDE SEQUENCE [LARGE SCALE GENOMIC DNA]</scope>
    <source>
        <strain evidence="4 5">14IE55</strain>
    </source>
</reference>
<dbReference type="InterPro" id="IPR036250">
    <property type="entry name" value="AcylCo_DH-like_C"/>
</dbReference>
<name>A0ABS6HPI0_MYCGD</name>
<proteinExistence type="predicted"/>
<dbReference type="InterPro" id="IPR037069">
    <property type="entry name" value="AcylCoA_DH/ox_N_sf"/>
</dbReference>
<dbReference type="Pfam" id="PF02771">
    <property type="entry name" value="Acyl-CoA_dh_N"/>
    <property type="match status" value="1"/>
</dbReference>
<dbReference type="SUPFAM" id="SSF56645">
    <property type="entry name" value="Acyl-CoA dehydrogenase NM domain-like"/>
    <property type="match status" value="1"/>
</dbReference>
<sequence>MAMLDRDEALSDSPRNWAELGAGDALVDNAPEYAIQGIAGGGHVNGRNFVVDGGTSVVFWGVTEALGSRQRCTEGERHGDGSGMTTTETTAVTRDELVDRARALQPLLAHHAGDSDINRRLPDEVIDALTQACLFRLMTPRRFGGYAVPSRTVVEVSEALAMADASAGWVVGLNANVAWAAAHGTEQMQQEIFGANPDVKLAGSGQPVPARLVDGGVQFSGRWAYASGSPHADWAGVGVAVDKADGEPPEMMFAFVPRSEMRLEDTWHTVGMRGSGSNTWAGEDIFVPEHRLMPVGGVVEPSPLEEEPVYRLPVGTVGTMTVMGTVLGLGRVALQYTIGKASSKGLQHTFIARQSDSVGVQMQIAEAALKIETARLHVYQATDDLAEATLHPETLDYALRARVRGLAGYAAQQVLEAIQTLLSVHGSGSFAESNPMQRIWRDANVAARHAGLNTAIGLEVFGKSLLGVPDRISPLV</sequence>
<keyword evidence="1" id="KW-0560">Oxidoreductase</keyword>
<dbReference type="InterPro" id="IPR046373">
    <property type="entry name" value="Acyl-CoA_Oxase/DH_mid-dom_sf"/>
</dbReference>
<dbReference type="Gene3D" id="1.20.140.10">
    <property type="entry name" value="Butyryl-CoA Dehydrogenase, subunit A, domain 3"/>
    <property type="match status" value="1"/>
</dbReference>
<evidence type="ECO:0000259" key="2">
    <source>
        <dbReference type="Pfam" id="PF02771"/>
    </source>
</evidence>
<dbReference type="InterPro" id="IPR013107">
    <property type="entry name" value="Acyl-CoA_DH_C"/>
</dbReference>
<dbReference type="PANTHER" id="PTHR43884:SF12">
    <property type="entry name" value="ISOVALERYL-COA DEHYDROGENASE, MITOCHONDRIAL-RELATED"/>
    <property type="match status" value="1"/>
</dbReference>
<keyword evidence="5" id="KW-1185">Reference proteome</keyword>
<dbReference type="Pfam" id="PF08028">
    <property type="entry name" value="Acyl-CoA_dh_2"/>
    <property type="match status" value="1"/>
</dbReference>
<dbReference type="InterPro" id="IPR013786">
    <property type="entry name" value="AcylCoA_DH/ox_N"/>
</dbReference>
<dbReference type="EMBL" id="JAHBOM010000009">
    <property type="protein sequence ID" value="MBU8823810.1"/>
    <property type="molecule type" value="Genomic_DNA"/>
</dbReference>
<dbReference type="PANTHER" id="PTHR43884">
    <property type="entry name" value="ACYL-COA DEHYDROGENASE"/>
    <property type="match status" value="1"/>
</dbReference>
<evidence type="ECO:0000256" key="1">
    <source>
        <dbReference type="ARBA" id="ARBA00023002"/>
    </source>
</evidence>
<dbReference type="Gene3D" id="1.10.540.10">
    <property type="entry name" value="Acyl-CoA dehydrogenase/oxidase, N-terminal domain"/>
    <property type="match status" value="1"/>
</dbReference>
<protein>
    <submittedName>
        <fullName evidence="4">Acyl-CoA dehydrogenase family protein</fullName>
    </submittedName>
</protein>
<dbReference type="Proteomes" id="UP000696413">
    <property type="component" value="Unassembled WGS sequence"/>
</dbReference>
<dbReference type="Gene3D" id="2.40.110.10">
    <property type="entry name" value="Butyryl-CoA Dehydrogenase, subunit A, domain 2"/>
    <property type="match status" value="1"/>
</dbReference>
<evidence type="ECO:0000259" key="3">
    <source>
        <dbReference type="Pfam" id="PF08028"/>
    </source>
</evidence>
<dbReference type="InterPro" id="IPR009100">
    <property type="entry name" value="AcylCoA_DH/oxidase_NM_dom_sf"/>
</dbReference>
<evidence type="ECO:0000313" key="4">
    <source>
        <dbReference type="EMBL" id="MBU8823810.1"/>
    </source>
</evidence>
<gene>
    <name evidence="4" type="ORF">KL859_13135</name>
</gene>
<feature type="domain" description="Acyl-CoA dehydrogenase C-terminal" evidence="3">
    <location>
        <begin position="325"/>
        <end position="453"/>
    </location>
</feature>
<accession>A0ABS6HPI0</accession>
<dbReference type="SUPFAM" id="SSF47203">
    <property type="entry name" value="Acyl-CoA dehydrogenase C-terminal domain-like"/>
    <property type="match status" value="1"/>
</dbReference>
<feature type="domain" description="Acyl-CoA dehydrogenase/oxidase N-terminal" evidence="2">
    <location>
        <begin position="106"/>
        <end position="192"/>
    </location>
</feature>
<comment type="caution">
    <text evidence="4">The sequence shown here is derived from an EMBL/GenBank/DDBJ whole genome shotgun (WGS) entry which is preliminary data.</text>
</comment>
<evidence type="ECO:0000313" key="5">
    <source>
        <dbReference type="Proteomes" id="UP000696413"/>
    </source>
</evidence>